<evidence type="ECO:0000256" key="3">
    <source>
        <dbReference type="ARBA" id="ARBA00023098"/>
    </source>
</evidence>
<evidence type="ECO:0000256" key="2">
    <source>
        <dbReference type="ARBA" id="ARBA00022963"/>
    </source>
</evidence>
<dbReference type="InterPro" id="IPR002641">
    <property type="entry name" value="PNPLA_dom"/>
</dbReference>
<protein>
    <submittedName>
        <fullName evidence="6">Patatin-like phospholipase family protein</fullName>
    </submittedName>
</protein>
<dbReference type="GO" id="GO:0016042">
    <property type="term" value="P:lipid catabolic process"/>
    <property type="evidence" value="ECO:0007669"/>
    <property type="project" value="UniProtKB-UniRule"/>
</dbReference>
<feature type="short sequence motif" description="DGA/G" evidence="4">
    <location>
        <begin position="263"/>
        <end position="265"/>
    </location>
</feature>
<evidence type="ECO:0000256" key="4">
    <source>
        <dbReference type="PROSITE-ProRule" id="PRU01161"/>
    </source>
</evidence>
<evidence type="ECO:0000313" key="7">
    <source>
        <dbReference type="Proteomes" id="UP000655420"/>
    </source>
</evidence>
<accession>A0A8J7M7V7</accession>
<dbReference type="Pfam" id="PF01734">
    <property type="entry name" value="Patatin"/>
    <property type="match status" value="1"/>
</dbReference>
<feature type="domain" description="PNPLA" evidence="5">
    <location>
        <begin position="84"/>
        <end position="276"/>
    </location>
</feature>
<reference evidence="6" key="1">
    <citation type="submission" date="2020-12" db="EMBL/GenBank/DDBJ databases">
        <title>Bacterial taxonomy.</title>
        <authorList>
            <person name="Pan X."/>
        </authorList>
    </citation>
    <scope>NUCLEOTIDE SEQUENCE</scope>
    <source>
        <strain evidence="6">M0105</strain>
    </source>
</reference>
<keyword evidence="3 4" id="KW-0443">Lipid metabolism</keyword>
<comment type="caution">
    <text evidence="6">The sequence shown here is derived from an EMBL/GenBank/DDBJ whole genome shotgun (WGS) entry which is preliminary data.</text>
</comment>
<dbReference type="AlphaFoldDB" id="A0A8J7M7V7"/>
<dbReference type="PROSITE" id="PS51257">
    <property type="entry name" value="PROKAR_LIPOPROTEIN"/>
    <property type="match status" value="1"/>
</dbReference>
<feature type="short sequence motif" description="GXGXXG" evidence="4">
    <location>
        <begin position="88"/>
        <end position="93"/>
    </location>
</feature>
<feature type="active site" description="Proton acceptor" evidence="4">
    <location>
        <position position="263"/>
    </location>
</feature>
<proteinExistence type="predicted"/>
<dbReference type="Gene3D" id="3.40.1090.10">
    <property type="entry name" value="Cytosolic phospholipase A2 catalytic domain"/>
    <property type="match status" value="1"/>
</dbReference>
<keyword evidence="1 4" id="KW-0378">Hydrolase</keyword>
<evidence type="ECO:0000313" key="6">
    <source>
        <dbReference type="EMBL" id="MBK0400196.1"/>
    </source>
</evidence>
<dbReference type="RefSeq" id="WP_200610677.1">
    <property type="nucleotide sequence ID" value="NZ_JAEHHL010000008.1"/>
</dbReference>
<organism evidence="6 7">
    <name type="scientific">Thermohalobaculum xanthum</name>
    <dbReference type="NCBI Taxonomy" id="2753746"/>
    <lineage>
        <taxon>Bacteria</taxon>
        <taxon>Pseudomonadati</taxon>
        <taxon>Pseudomonadota</taxon>
        <taxon>Alphaproteobacteria</taxon>
        <taxon>Rhodobacterales</taxon>
        <taxon>Paracoccaceae</taxon>
        <taxon>Thermohalobaculum</taxon>
    </lineage>
</organism>
<dbReference type="Proteomes" id="UP000655420">
    <property type="component" value="Unassembled WGS sequence"/>
</dbReference>
<dbReference type="InterPro" id="IPR050301">
    <property type="entry name" value="NTE"/>
</dbReference>
<keyword evidence="7" id="KW-1185">Reference proteome</keyword>
<dbReference type="GO" id="GO:0016787">
    <property type="term" value="F:hydrolase activity"/>
    <property type="evidence" value="ECO:0007669"/>
    <property type="project" value="UniProtKB-UniRule"/>
</dbReference>
<gene>
    <name evidence="6" type="ORF">H0I76_13440</name>
</gene>
<dbReference type="SUPFAM" id="SSF52151">
    <property type="entry name" value="FabD/lysophospholipase-like"/>
    <property type="match status" value="1"/>
</dbReference>
<dbReference type="EMBL" id="JAEHHL010000008">
    <property type="protein sequence ID" value="MBK0400196.1"/>
    <property type="molecule type" value="Genomic_DNA"/>
</dbReference>
<evidence type="ECO:0000259" key="5">
    <source>
        <dbReference type="PROSITE" id="PS51635"/>
    </source>
</evidence>
<dbReference type="PANTHER" id="PTHR14226:SF74">
    <property type="entry name" value="BLR4684 PROTEIN"/>
    <property type="match status" value="1"/>
</dbReference>
<sequence>MRGVIGIVLALALLAGCTAKRELPGLPEALANDAVIPGYDGSIWQWGDLPPEALAQSAAVWREQIARRTAEEGRAPNGGVLDVLVLSGGGSDGAYGAGLLDAWDEKGGRPEFTLVTGISIGALIAPFAFLGPEYDATLREVLDRISQRRQVKFKPFFGLFSGLAASDTTTMQETLEELFTAELVAEIGREHMRGRRLWIGTTNLDAQRPVTWNVGAIAASGHPGAPALIRDILRASAAIPGLLPPVSFEVEAAGRRYSQIHVDGGVTRQFFLYASATRHGSLRDETSAAMRAGTIYVIRNANLSPDYQLVELGLLELAQRAVSTLIRSNAADNAVLLAEMARREGFASQFTAVPPNLGLVERELFDPDYMRALYSVGYNSMLNDDPWIAGRDILVGVGIVDDNGAPQ</sequence>
<name>A0A8J7M7V7_9RHOB</name>
<dbReference type="PROSITE" id="PS51635">
    <property type="entry name" value="PNPLA"/>
    <property type="match status" value="1"/>
</dbReference>
<dbReference type="InterPro" id="IPR016035">
    <property type="entry name" value="Acyl_Trfase/lysoPLipase"/>
</dbReference>
<feature type="active site" description="Nucleophile" evidence="4">
    <location>
        <position position="119"/>
    </location>
</feature>
<keyword evidence="2 4" id="KW-0442">Lipid degradation</keyword>
<feature type="short sequence motif" description="GXSXG" evidence="4">
    <location>
        <begin position="117"/>
        <end position="121"/>
    </location>
</feature>
<dbReference type="PANTHER" id="PTHR14226">
    <property type="entry name" value="NEUROPATHY TARGET ESTERASE/SWISS CHEESE D.MELANOGASTER"/>
    <property type="match status" value="1"/>
</dbReference>
<evidence type="ECO:0000256" key="1">
    <source>
        <dbReference type="ARBA" id="ARBA00022801"/>
    </source>
</evidence>